<dbReference type="EMBL" id="HBGJ01015992">
    <property type="protein sequence ID" value="CAD9251900.1"/>
    <property type="molecule type" value="Transcribed_RNA"/>
</dbReference>
<evidence type="ECO:0000313" key="9">
    <source>
        <dbReference type="EMBL" id="CAD9251900.1"/>
    </source>
</evidence>
<keyword evidence="6" id="KW-0482">Metalloprotease</keyword>
<keyword evidence="3" id="KW-0645">Protease</keyword>
<feature type="active site" description="Proton donor/acceptor" evidence="7">
    <location>
        <position position="69"/>
    </location>
</feature>
<dbReference type="SUPFAM" id="SSF53187">
    <property type="entry name" value="Zn-dependent exopeptidases"/>
    <property type="match status" value="1"/>
</dbReference>
<evidence type="ECO:0000259" key="8">
    <source>
        <dbReference type="PROSITE" id="PS52035"/>
    </source>
</evidence>
<evidence type="ECO:0000256" key="3">
    <source>
        <dbReference type="ARBA" id="ARBA00022670"/>
    </source>
</evidence>
<dbReference type="PANTHER" id="PTHR11705">
    <property type="entry name" value="PROTEASE FAMILY M14 CARBOXYPEPTIDASE A,B"/>
    <property type="match status" value="1"/>
</dbReference>
<evidence type="ECO:0000256" key="1">
    <source>
        <dbReference type="ARBA" id="ARBA00001947"/>
    </source>
</evidence>
<dbReference type="GO" id="GO:0006508">
    <property type="term" value="P:proteolysis"/>
    <property type="evidence" value="ECO:0007669"/>
    <property type="project" value="UniProtKB-KW"/>
</dbReference>
<name>A0A7S1XQ31_9STRA</name>
<gene>
    <name evidence="9" type="ORF">PPAR1163_LOCUS10263</name>
</gene>
<evidence type="ECO:0000256" key="4">
    <source>
        <dbReference type="ARBA" id="ARBA00022801"/>
    </source>
</evidence>
<dbReference type="InterPro" id="IPR000834">
    <property type="entry name" value="Peptidase_M14"/>
</dbReference>
<evidence type="ECO:0000256" key="6">
    <source>
        <dbReference type="ARBA" id="ARBA00023049"/>
    </source>
</evidence>
<reference evidence="9" key="1">
    <citation type="submission" date="2021-01" db="EMBL/GenBank/DDBJ databases">
        <authorList>
            <person name="Corre E."/>
            <person name="Pelletier E."/>
            <person name="Niang G."/>
            <person name="Scheremetjew M."/>
            <person name="Finn R."/>
            <person name="Kale V."/>
            <person name="Holt S."/>
            <person name="Cochrane G."/>
            <person name="Meng A."/>
            <person name="Brown T."/>
            <person name="Cohen L."/>
        </authorList>
    </citation>
    <scope>NUCLEOTIDE SEQUENCE</scope>
    <source>
        <strain evidence="9">CCMP2877</strain>
    </source>
</reference>
<dbReference type="Gene3D" id="3.40.630.10">
    <property type="entry name" value="Zn peptidases"/>
    <property type="match status" value="1"/>
</dbReference>
<dbReference type="GO" id="GO:0004181">
    <property type="term" value="F:metallocarboxypeptidase activity"/>
    <property type="evidence" value="ECO:0007669"/>
    <property type="project" value="InterPro"/>
</dbReference>
<protein>
    <recommendedName>
        <fullName evidence="8">Peptidase M14 domain-containing protein</fullName>
    </recommendedName>
</protein>
<dbReference type="Pfam" id="PF00246">
    <property type="entry name" value="Peptidase_M14"/>
    <property type="match status" value="1"/>
</dbReference>
<evidence type="ECO:0000256" key="2">
    <source>
        <dbReference type="ARBA" id="ARBA00005988"/>
    </source>
</evidence>
<dbReference type="GO" id="GO:0005615">
    <property type="term" value="C:extracellular space"/>
    <property type="evidence" value="ECO:0007669"/>
    <property type="project" value="TreeGrafter"/>
</dbReference>
<sequence length="117" mass="12338">MSPWGYTSDKPTDYATQNAGSEAAVKALEAVHGTRYEYGPISTTIYPASGSSADYTYGECGVVYSYGVELRDTGEYGFTLPPEYIVPSGEETFEGVKALAKYVAAQKDAAAPVAAVA</sequence>
<dbReference type="GO" id="GO:0008270">
    <property type="term" value="F:zinc ion binding"/>
    <property type="evidence" value="ECO:0007669"/>
    <property type="project" value="InterPro"/>
</dbReference>
<accession>A0A7S1XQ31</accession>
<dbReference type="PROSITE" id="PS52035">
    <property type="entry name" value="PEPTIDASE_M14"/>
    <property type="match status" value="1"/>
</dbReference>
<keyword evidence="5" id="KW-0862">Zinc</keyword>
<organism evidence="9">
    <name type="scientific">Phaeomonas parva</name>
    <dbReference type="NCBI Taxonomy" id="124430"/>
    <lineage>
        <taxon>Eukaryota</taxon>
        <taxon>Sar</taxon>
        <taxon>Stramenopiles</taxon>
        <taxon>Ochrophyta</taxon>
        <taxon>Pinguiophyceae</taxon>
        <taxon>Pinguiochrysidales</taxon>
        <taxon>Pinguiochrysidaceae</taxon>
        <taxon>Phaeomonas</taxon>
    </lineage>
</organism>
<evidence type="ECO:0000256" key="5">
    <source>
        <dbReference type="ARBA" id="ARBA00022833"/>
    </source>
</evidence>
<dbReference type="AlphaFoldDB" id="A0A7S1XQ31"/>
<dbReference type="PANTHER" id="PTHR11705:SF143">
    <property type="entry name" value="SLL0236 PROTEIN"/>
    <property type="match status" value="1"/>
</dbReference>
<comment type="similarity">
    <text evidence="2 7">Belongs to the peptidase M14 family.</text>
</comment>
<proteinExistence type="inferred from homology"/>
<keyword evidence="4" id="KW-0378">Hydrolase</keyword>
<comment type="cofactor">
    <cofactor evidence="1">
        <name>Zn(2+)</name>
        <dbReference type="ChEBI" id="CHEBI:29105"/>
    </cofactor>
</comment>
<evidence type="ECO:0000256" key="7">
    <source>
        <dbReference type="PROSITE-ProRule" id="PRU01379"/>
    </source>
</evidence>
<feature type="domain" description="Peptidase M14" evidence="8">
    <location>
        <begin position="1"/>
        <end position="103"/>
    </location>
</feature>